<evidence type="ECO:0000313" key="2">
    <source>
        <dbReference type="EMBL" id="CAG8802589.1"/>
    </source>
</evidence>
<gene>
    <name evidence="2" type="ORF">GMARGA_LOCUS23445</name>
</gene>
<name>A0ABN7VWB6_GIGMA</name>
<sequence>RLVVDELLGVLTRTKQPKGTIGIIVGPSMNSFTPGAIDAVLEIAEPPEPSEPLEQLPTYPIIATDGINQSSVNTISTKIKNSNDTLASNISNNASNSDVYQETGMSVPLIRNKIQYPVLPILQKFMSEVSKNSSSQLKYTDSISNSNAKSDVISTTLNETEELRTQCFASSQLSNTSFMFLYEKLCDAIILANPSEKQVDPESNIVSRILNKEIESTLKSKNPELSSGSDDENHMFKPSSSEDISNIEVSALPEKKEYQVLSEKTSNPKNRKNPKNNSPNLFPLKKMLLKEKHKEVINKLTMHFTDSPKLDLYFSIDKEGEHQFDAYWVLGSYCPLCRENHMSLQGIPLDEVLNAVPNQPIVRNHALKFPDKSVAVEA</sequence>
<feature type="non-terminal residue" evidence="2">
    <location>
        <position position="1"/>
    </location>
</feature>
<accession>A0ABN7VWB6</accession>
<dbReference type="EMBL" id="CAJVQB010023746">
    <property type="protein sequence ID" value="CAG8802589.1"/>
    <property type="molecule type" value="Genomic_DNA"/>
</dbReference>
<feature type="region of interest" description="Disordered" evidence="1">
    <location>
        <begin position="220"/>
        <end position="242"/>
    </location>
</feature>
<reference evidence="2 3" key="1">
    <citation type="submission" date="2021-06" db="EMBL/GenBank/DDBJ databases">
        <authorList>
            <person name="Kallberg Y."/>
            <person name="Tangrot J."/>
            <person name="Rosling A."/>
        </authorList>
    </citation>
    <scope>NUCLEOTIDE SEQUENCE [LARGE SCALE GENOMIC DNA]</scope>
    <source>
        <strain evidence="2 3">120-4 pot B 10/14</strain>
    </source>
</reference>
<feature type="region of interest" description="Disordered" evidence="1">
    <location>
        <begin position="258"/>
        <end position="282"/>
    </location>
</feature>
<evidence type="ECO:0000256" key="1">
    <source>
        <dbReference type="SAM" id="MobiDB-lite"/>
    </source>
</evidence>
<protein>
    <submittedName>
        <fullName evidence="2">10867_t:CDS:1</fullName>
    </submittedName>
</protein>
<organism evidence="2 3">
    <name type="scientific">Gigaspora margarita</name>
    <dbReference type="NCBI Taxonomy" id="4874"/>
    <lineage>
        <taxon>Eukaryota</taxon>
        <taxon>Fungi</taxon>
        <taxon>Fungi incertae sedis</taxon>
        <taxon>Mucoromycota</taxon>
        <taxon>Glomeromycotina</taxon>
        <taxon>Glomeromycetes</taxon>
        <taxon>Diversisporales</taxon>
        <taxon>Gigasporaceae</taxon>
        <taxon>Gigaspora</taxon>
    </lineage>
</organism>
<keyword evidence="3" id="KW-1185">Reference proteome</keyword>
<comment type="caution">
    <text evidence="2">The sequence shown here is derived from an EMBL/GenBank/DDBJ whole genome shotgun (WGS) entry which is preliminary data.</text>
</comment>
<evidence type="ECO:0000313" key="3">
    <source>
        <dbReference type="Proteomes" id="UP000789901"/>
    </source>
</evidence>
<dbReference type="Proteomes" id="UP000789901">
    <property type="component" value="Unassembled WGS sequence"/>
</dbReference>
<proteinExistence type="predicted"/>